<name>A0A7I7UKZ1_MYCPV</name>
<dbReference type="InterPro" id="IPR003593">
    <property type="entry name" value="AAA+_ATPase"/>
</dbReference>
<evidence type="ECO:0000256" key="3">
    <source>
        <dbReference type="ARBA" id="ARBA00022475"/>
    </source>
</evidence>
<evidence type="ECO:0000256" key="5">
    <source>
        <dbReference type="ARBA" id="ARBA00022741"/>
    </source>
</evidence>
<sequence length="638" mass="68439">MLRFYGEFMTIETVARQTLYRQTHARGGDLRSLANRALLRRIWRFAQRHHRKLWVFVAASVVSALLTVATPLLAGKVVDAIVAGAAPRVVVLLAAVIALVAVAEAAVTLGTRWLSSNIGEGLIFDLRTAVFDHVQKMPIAFFTRTRTGALVSRLGNDVIGAQRAFSDTLSGIVSNVVTLTLTLAVMLSISWQVTLLSLLLMPLFTVPARRIGAKMADLSREKTIHNATMNTQMTERFSAPGATLVKLFGSPATESYEFGVRAGRVRDIGVKTTMLQSVFMNSLTLMSALALALVYGLGGWLAIGGHLQAGAIVALALLLTRLYAPLTALANAHVEIASALVSFERVFEVLDVVPLIQERRDAVDVPDGPVTVEFRDVRFSYPSADKVSLASLEEVAVLDTRGGDEVLHGVSFTAHPGQVVALVGSSGAGKSTMASLIARLYDVDSGAITLNGVDVRDVRFASLQDTVGVVTQDGHLFHESIRSNLRLAAADATDVQLWDALERARLADVVAAMPDGLDTVVGERGYRLSGGQRQRLTIARLLLGSPRVVVLDEATASLDSSSEAAVQQALDAALAGRTSIVIAHRLSTVRAADVILVVEDGRIVEQGSHDQLLARGGRYAELYETQFGEQAAREWPAA</sequence>
<dbReference type="FunFam" id="3.40.50.300:FF:000299">
    <property type="entry name" value="ABC transporter ATP-binding protein/permease"/>
    <property type="match status" value="1"/>
</dbReference>
<dbReference type="SUPFAM" id="SSF90123">
    <property type="entry name" value="ABC transporter transmembrane region"/>
    <property type="match status" value="1"/>
</dbReference>
<dbReference type="Pfam" id="PF00664">
    <property type="entry name" value="ABC_membrane"/>
    <property type="match status" value="1"/>
</dbReference>
<evidence type="ECO:0000313" key="13">
    <source>
        <dbReference type="EMBL" id="BBY81957.1"/>
    </source>
</evidence>
<evidence type="ECO:0000313" key="14">
    <source>
        <dbReference type="Proteomes" id="UP000467252"/>
    </source>
</evidence>
<dbReference type="Gene3D" id="1.20.1560.10">
    <property type="entry name" value="ABC transporter type 1, transmembrane domain"/>
    <property type="match status" value="1"/>
</dbReference>
<keyword evidence="8 10" id="KW-0472">Membrane</keyword>
<accession>A0A7I7UKZ1</accession>
<dbReference type="PROSITE" id="PS00211">
    <property type="entry name" value="ABC_TRANSPORTER_1"/>
    <property type="match status" value="1"/>
</dbReference>
<feature type="transmembrane region" description="Helical" evidence="10">
    <location>
        <begin position="169"/>
        <end position="189"/>
    </location>
</feature>
<dbReference type="SMART" id="SM00382">
    <property type="entry name" value="AAA"/>
    <property type="match status" value="1"/>
</dbReference>
<proteinExistence type="inferred from homology"/>
<dbReference type="Proteomes" id="UP000467252">
    <property type="component" value="Chromosome"/>
</dbReference>
<comment type="subcellular location">
    <subcellularLocation>
        <location evidence="1">Cell membrane</location>
        <topology evidence="1">Multi-pass membrane protein</topology>
    </subcellularLocation>
</comment>
<comment type="similarity">
    <text evidence="9">Belongs to the ABC transporter superfamily. Lipid exporter (TC 3.A.1.106) family.</text>
</comment>
<feature type="transmembrane region" description="Helical" evidence="10">
    <location>
        <begin position="80"/>
        <end position="103"/>
    </location>
</feature>
<dbReference type="SUPFAM" id="SSF52540">
    <property type="entry name" value="P-loop containing nucleoside triphosphate hydrolases"/>
    <property type="match status" value="1"/>
</dbReference>
<feature type="domain" description="ABC transmembrane type-1" evidence="12">
    <location>
        <begin position="54"/>
        <end position="338"/>
    </location>
</feature>
<dbReference type="InterPro" id="IPR017871">
    <property type="entry name" value="ABC_transporter-like_CS"/>
</dbReference>
<dbReference type="Pfam" id="PF00005">
    <property type="entry name" value="ABC_tran"/>
    <property type="match status" value="1"/>
</dbReference>
<keyword evidence="3" id="KW-1003">Cell membrane</keyword>
<dbReference type="InterPro" id="IPR027417">
    <property type="entry name" value="P-loop_NTPase"/>
</dbReference>
<dbReference type="CDD" id="cd18550">
    <property type="entry name" value="ABC_6TM_exporter_like"/>
    <property type="match status" value="1"/>
</dbReference>
<keyword evidence="7 10" id="KW-1133">Transmembrane helix</keyword>
<gene>
    <name evidence="13" type="ORF">MPUL_31150</name>
</gene>
<dbReference type="GO" id="GO:0005886">
    <property type="term" value="C:plasma membrane"/>
    <property type="evidence" value="ECO:0007669"/>
    <property type="project" value="UniProtKB-SubCell"/>
</dbReference>
<keyword evidence="14" id="KW-1185">Reference proteome</keyword>
<evidence type="ECO:0000256" key="10">
    <source>
        <dbReference type="SAM" id="Phobius"/>
    </source>
</evidence>
<feature type="domain" description="ABC transporter" evidence="11">
    <location>
        <begin position="392"/>
        <end position="625"/>
    </location>
</feature>
<dbReference type="PANTHER" id="PTHR43394">
    <property type="entry name" value="ATP-DEPENDENT PERMEASE MDL1, MITOCHONDRIAL"/>
    <property type="match status" value="1"/>
</dbReference>
<organism evidence="13 14">
    <name type="scientific">Mycolicibacterium pulveris</name>
    <name type="common">Mycobacterium pulveris</name>
    <dbReference type="NCBI Taxonomy" id="36813"/>
    <lineage>
        <taxon>Bacteria</taxon>
        <taxon>Bacillati</taxon>
        <taxon>Actinomycetota</taxon>
        <taxon>Actinomycetes</taxon>
        <taxon>Mycobacteriales</taxon>
        <taxon>Mycobacteriaceae</taxon>
        <taxon>Mycolicibacterium</taxon>
    </lineage>
</organism>
<evidence type="ECO:0000256" key="1">
    <source>
        <dbReference type="ARBA" id="ARBA00004651"/>
    </source>
</evidence>
<evidence type="ECO:0000256" key="6">
    <source>
        <dbReference type="ARBA" id="ARBA00022840"/>
    </source>
</evidence>
<dbReference type="GO" id="GO:0016887">
    <property type="term" value="F:ATP hydrolysis activity"/>
    <property type="evidence" value="ECO:0007669"/>
    <property type="project" value="InterPro"/>
</dbReference>
<dbReference type="InterPro" id="IPR003439">
    <property type="entry name" value="ABC_transporter-like_ATP-bd"/>
</dbReference>
<dbReference type="InterPro" id="IPR011527">
    <property type="entry name" value="ABC1_TM_dom"/>
</dbReference>
<evidence type="ECO:0000256" key="4">
    <source>
        <dbReference type="ARBA" id="ARBA00022692"/>
    </source>
</evidence>
<evidence type="ECO:0000259" key="12">
    <source>
        <dbReference type="PROSITE" id="PS50929"/>
    </source>
</evidence>
<reference evidence="13 14" key="1">
    <citation type="journal article" date="2019" name="Emerg. Microbes Infect.">
        <title>Comprehensive subspecies identification of 175 nontuberculous mycobacteria species based on 7547 genomic profiles.</title>
        <authorList>
            <person name="Matsumoto Y."/>
            <person name="Kinjo T."/>
            <person name="Motooka D."/>
            <person name="Nabeya D."/>
            <person name="Jung N."/>
            <person name="Uechi K."/>
            <person name="Horii T."/>
            <person name="Iida T."/>
            <person name="Fujita J."/>
            <person name="Nakamura S."/>
        </authorList>
    </citation>
    <scope>NUCLEOTIDE SEQUENCE [LARGE SCALE GENOMIC DNA]</scope>
    <source>
        <strain evidence="13 14">JCM 6370</strain>
    </source>
</reference>
<evidence type="ECO:0000256" key="7">
    <source>
        <dbReference type="ARBA" id="ARBA00022989"/>
    </source>
</evidence>
<feature type="transmembrane region" description="Helical" evidence="10">
    <location>
        <begin position="278"/>
        <end position="297"/>
    </location>
</feature>
<dbReference type="GO" id="GO:0005524">
    <property type="term" value="F:ATP binding"/>
    <property type="evidence" value="ECO:0007669"/>
    <property type="project" value="UniProtKB-KW"/>
</dbReference>
<dbReference type="EMBL" id="AP022599">
    <property type="protein sequence ID" value="BBY81957.1"/>
    <property type="molecule type" value="Genomic_DNA"/>
</dbReference>
<dbReference type="PROSITE" id="PS50929">
    <property type="entry name" value="ABC_TM1F"/>
    <property type="match status" value="1"/>
</dbReference>
<feature type="transmembrane region" description="Helical" evidence="10">
    <location>
        <begin position="303"/>
        <end position="324"/>
    </location>
</feature>
<dbReference type="AlphaFoldDB" id="A0A7I7UKZ1"/>
<protein>
    <submittedName>
        <fullName evidence="13">ABC transporter ATP-binding protein</fullName>
    </submittedName>
</protein>
<evidence type="ECO:0000259" key="11">
    <source>
        <dbReference type="PROSITE" id="PS50893"/>
    </source>
</evidence>
<dbReference type="PANTHER" id="PTHR43394:SF1">
    <property type="entry name" value="ATP-BINDING CASSETTE SUB-FAMILY B MEMBER 10, MITOCHONDRIAL"/>
    <property type="match status" value="1"/>
</dbReference>
<feature type="transmembrane region" description="Helical" evidence="10">
    <location>
        <begin position="53"/>
        <end position="74"/>
    </location>
</feature>
<keyword evidence="5" id="KW-0547">Nucleotide-binding</keyword>
<keyword evidence="4 10" id="KW-0812">Transmembrane</keyword>
<dbReference type="Gene3D" id="3.40.50.300">
    <property type="entry name" value="P-loop containing nucleotide triphosphate hydrolases"/>
    <property type="match status" value="1"/>
</dbReference>
<dbReference type="InterPro" id="IPR036640">
    <property type="entry name" value="ABC1_TM_sf"/>
</dbReference>
<evidence type="ECO:0000256" key="2">
    <source>
        <dbReference type="ARBA" id="ARBA00022448"/>
    </source>
</evidence>
<evidence type="ECO:0000256" key="8">
    <source>
        <dbReference type="ARBA" id="ARBA00023136"/>
    </source>
</evidence>
<evidence type="ECO:0000256" key="9">
    <source>
        <dbReference type="ARBA" id="ARBA00061644"/>
    </source>
</evidence>
<dbReference type="InterPro" id="IPR039421">
    <property type="entry name" value="Type_1_exporter"/>
</dbReference>
<keyword evidence="6 13" id="KW-0067">ATP-binding</keyword>
<dbReference type="PROSITE" id="PS50893">
    <property type="entry name" value="ABC_TRANSPORTER_2"/>
    <property type="match status" value="1"/>
</dbReference>
<dbReference type="GO" id="GO:0015421">
    <property type="term" value="F:ABC-type oligopeptide transporter activity"/>
    <property type="evidence" value="ECO:0007669"/>
    <property type="project" value="TreeGrafter"/>
</dbReference>
<keyword evidence="2" id="KW-0813">Transport</keyword>